<organism evidence="2 3">
    <name type="scientific">Pseudohongiella spirulinae</name>
    <dbReference type="NCBI Taxonomy" id="1249552"/>
    <lineage>
        <taxon>Bacteria</taxon>
        <taxon>Pseudomonadati</taxon>
        <taxon>Pseudomonadota</taxon>
        <taxon>Gammaproteobacteria</taxon>
        <taxon>Pseudomonadales</taxon>
        <taxon>Pseudohongiellaceae</taxon>
        <taxon>Pseudohongiella</taxon>
    </lineage>
</organism>
<reference evidence="2 3" key="1">
    <citation type="submission" date="2015-11" db="EMBL/GenBank/DDBJ databases">
        <authorList>
            <person name="Zhang Y."/>
            <person name="Guo Z."/>
        </authorList>
    </citation>
    <scope>NUCLEOTIDE SEQUENCE [LARGE SCALE GENOMIC DNA]</scope>
    <source>
        <strain evidence="2 3">KCTC 32221</strain>
    </source>
</reference>
<keyword evidence="3" id="KW-1185">Reference proteome</keyword>
<evidence type="ECO:0000313" key="2">
    <source>
        <dbReference type="EMBL" id="ALO46573.1"/>
    </source>
</evidence>
<dbReference type="AlphaFoldDB" id="A0A0S2KE45"/>
<feature type="compositionally biased region" description="Low complexity" evidence="1">
    <location>
        <begin position="55"/>
        <end position="64"/>
    </location>
</feature>
<gene>
    <name evidence="2" type="ORF">PS2015_1927</name>
</gene>
<name>A0A0S2KE45_9GAMM</name>
<protein>
    <submittedName>
        <fullName evidence="2">Uncharacterized protein</fullName>
    </submittedName>
</protein>
<feature type="region of interest" description="Disordered" evidence="1">
    <location>
        <begin position="1"/>
        <end position="30"/>
    </location>
</feature>
<dbReference type="Proteomes" id="UP000065641">
    <property type="component" value="Chromosome"/>
</dbReference>
<evidence type="ECO:0000256" key="1">
    <source>
        <dbReference type="SAM" id="MobiDB-lite"/>
    </source>
</evidence>
<proteinExistence type="predicted"/>
<sequence>MKKTKTPSKGGVYFQSSPDATPVQIAGPGCQMTDETRKKLLADAQRAPVKTPAEASDTSDADATYNKGARSK</sequence>
<dbReference type="STRING" id="1249552.PS2015_1927"/>
<dbReference type="EMBL" id="CP013189">
    <property type="protein sequence ID" value="ALO46573.1"/>
    <property type="molecule type" value="Genomic_DNA"/>
</dbReference>
<evidence type="ECO:0000313" key="3">
    <source>
        <dbReference type="Proteomes" id="UP000065641"/>
    </source>
</evidence>
<dbReference type="RefSeq" id="WP_058022045.1">
    <property type="nucleotide sequence ID" value="NZ_CP013189.1"/>
</dbReference>
<dbReference type="KEGG" id="pspi:PS2015_1927"/>
<accession>A0A0S2KE45</accession>
<feature type="region of interest" description="Disordered" evidence="1">
    <location>
        <begin position="43"/>
        <end position="72"/>
    </location>
</feature>